<sequence length="454" mass="49922">MAPVMTNQPDSIADDWQEITDAATDDAFSFVSLSISEDSQDEGDCDSLSLSPHKAGVTTKSPTKSSPTWTSDEESEEEEGLERLGDPDNAGSDTKNTALPESAWSSAASINQILDPDWNPPYLLKVTTSLAKLIGEIMGALSFQGNFAPLEGAKEVRAECGKVREALETLEPMVEGYSKHWDTHQTSDLPLDPGLYEWMSNLRIELLGLQQLLQRRMGEAHSAAHVDDASLGIAKYRSSLVESNASISGFLSILQADYDEFHAANLHVAPTNGSPAAGQYETHWGPGKDASVSRLRRELYDLKDEIDSCQSQFYLFIRRQAVTLDPDALQSLATSYGLIKASLGTMLSNHASEWLDYSMAGGITYHEFCQLNPDTIRSLILQLRDVRNNLDKTPRAVKSVQRVDNSESHLGVLHIEESDVETLRALEEVLCSLLRIKLPSQEQSPTCPGRINPN</sequence>
<comment type="caution">
    <text evidence="2">The sequence shown here is derived from an EMBL/GenBank/DDBJ whole genome shotgun (WGS) entry which is preliminary data.</text>
</comment>
<reference evidence="2 3" key="1">
    <citation type="submission" date="2023-01" db="EMBL/GenBank/DDBJ databases">
        <title>Analysis of 21 Apiospora genomes using comparative genomics revels a genus with tremendous synthesis potential of carbohydrate active enzymes and secondary metabolites.</title>
        <authorList>
            <person name="Sorensen T."/>
        </authorList>
    </citation>
    <scope>NUCLEOTIDE SEQUENCE [LARGE SCALE GENOMIC DNA]</scope>
    <source>
        <strain evidence="2 3">CBS 20057</strain>
    </source>
</reference>
<dbReference type="Proteomes" id="UP001396898">
    <property type="component" value="Unassembled WGS sequence"/>
</dbReference>
<name>A0ABR1RGY4_9PEZI</name>
<dbReference type="EMBL" id="JAQQWI010000015">
    <property type="protein sequence ID" value="KAK8012403.1"/>
    <property type="molecule type" value="Genomic_DNA"/>
</dbReference>
<proteinExistence type="predicted"/>
<feature type="region of interest" description="Disordered" evidence="1">
    <location>
        <begin position="35"/>
        <end position="98"/>
    </location>
</feature>
<feature type="compositionally biased region" description="Low complexity" evidence="1">
    <location>
        <begin position="58"/>
        <end position="70"/>
    </location>
</feature>
<evidence type="ECO:0000256" key="1">
    <source>
        <dbReference type="SAM" id="MobiDB-lite"/>
    </source>
</evidence>
<keyword evidence="3" id="KW-1185">Reference proteome</keyword>
<evidence type="ECO:0000313" key="2">
    <source>
        <dbReference type="EMBL" id="KAK8012403.1"/>
    </source>
</evidence>
<gene>
    <name evidence="2" type="ORF">PG991_009778</name>
</gene>
<accession>A0ABR1RGY4</accession>
<protein>
    <submittedName>
        <fullName evidence="2">Uncharacterized protein</fullName>
    </submittedName>
</protein>
<evidence type="ECO:0000313" key="3">
    <source>
        <dbReference type="Proteomes" id="UP001396898"/>
    </source>
</evidence>
<feature type="compositionally biased region" description="Acidic residues" evidence="1">
    <location>
        <begin position="71"/>
        <end position="80"/>
    </location>
</feature>
<organism evidence="2 3">
    <name type="scientific">Apiospora marii</name>
    <dbReference type="NCBI Taxonomy" id="335849"/>
    <lineage>
        <taxon>Eukaryota</taxon>
        <taxon>Fungi</taxon>
        <taxon>Dikarya</taxon>
        <taxon>Ascomycota</taxon>
        <taxon>Pezizomycotina</taxon>
        <taxon>Sordariomycetes</taxon>
        <taxon>Xylariomycetidae</taxon>
        <taxon>Amphisphaeriales</taxon>
        <taxon>Apiosporaceae</taxon>
        <taxon>Apiospora</taxon>
    </lineage>
</organism>